<evidence type="ECO:0000256" key="1">
    <source>
        <dbReference type="SAM" id="MobiDB-lite"/>
    </source>
</evidence>
<dbReference type="KEGG" id="mtea:DK419_00990"/>
<keyword evidence="3" id="KW-1185">Reference proteome</keyword>
<reference evidence="2 3" key="1">
    <citation type="submission" date="2018-05" db="EMBL/GenBank/DDBJ databases">
        <title>Complete Genome Sequence of Methylobacterium sp. 17Sr1-28.</title>
        <authorList>
            <person name="Srinivasan S."/>
        </authorList>
    </citation>
    <scope>NUCLEOTIDE SEQUENCE [LARGE SCALE GENOMIC DNA]</scope>
    <source>
        <strain evidence="2 3">17Sr1-28</strain>
    </source>
</reference>
<name>A0A2U8WI46_9HYPH</name>
<evidence type="ECO:0000313" key="3">
    <source>
        <dbReference type="Proteomes" id="UP000245444"/>
    </source>
</evidence>
<organism evidence="2 3">
    <name type="scientific">Methylobacterium terrae</name>
    <dbReference type="NCBI Taxonomy" id="2202827"/>
    <lineage>
        <taxon>Bacteria</taxon>
        <taxon>Pseudomonadati</taxon>
        <taxon>Pseudomonadota</taxon>
        <taxon>Alphaproteobacteria</taxon>
        <taxon>Hyphomicrobiales</taxon>
        <taxon>Methylobacteriaceae</taxon>
        <taxon>Methylobacterium</taxon>
    </lineage>
</organism>
<feature type="region of interest" description="Disordered" evidence="1">
    <location>
        <begin position="1"/>
        <end position="21"/>
    </location>
</feature>
<protein>
    <submittedName>
        <fullName evidence="2">Uncharacterized protein</fullName>
    </submittedName>
</protein>
<dbReference type="AlphaFoldDB" id="A0A2U8WI46"/>
<sequence>MASPAGLEPATPGFVPLRLSPPPRGVRGLDYPFTVASKRPLGAARLVSTPSQPGGRAWLGIGVRPGEARRFPRL</sequence>
<accession>A0A2U8WI46</accession>
<dbReference type="EMBL" id="CP029553">
    <property type="protein sequence ID" value="AWN45080.1"/>
    <property type="molecule type" value="Genomic_DNA"/>
</dbReference>
<dbReference type="OrthoDB" id="9791494at2"/>
<evidence type="ECO:0000313" key="2">
    <source>
        <dbReference type="EMBL" id="AWN45080.1"/>
    </source>
</evidence>
<proteinExistence type="predicted"/>
<gene>
    <name evidence="2" type="ORF">DK419_00990</name>
</gene>
<dbReference type="Proteomes" id="UP000245444">
    <property type="component" value="Chromosome"/>
</dbReference>